<dbReference type="PANTHER" id="PTHR33569">
    <property type="entry name" value="UREASE"/>
    <property type="match status" value="1"/>
</dbReference>
<dbReference type="PANTHER" id="PTHR33569:SF1">
    <property type="entry name" value="UREASE"/>
    <property type="match status" value="1"/>
</dbReference>
<dbReference type="Pfam" id="PF00699">
    <property type="entry name" value="Urease_beta"/>
    <property type="match status" value="1"/>
</dbReference>
<dbReference type="Proteomes" id="UP001382727">
    <property type="component" value="Chromosome"/>
</dbReference>
<gene>
    <name evidence="4" type="primary">ureB</name>
    <name evidence="4" type="ORF">V1351_01075</name>
</gene>
<feature type="compositionally biased region" description="Basic and acidic residues" evidence="3">
    <location>
        <begin position="97"/>
        <end position="109"/>
    </location>
</feature>
<evidence type="ECO:0000256" key="1">
    <source>
        <dbReference type="ARBA" id="ARBA00022801"/>
    </source>
</evidence>
<dbReference type="InterPro" id="IPR002019">
    <property type="entry name" value="Urease_beta-like"/>
</dbReference>
<organism evidence="4 5">
    <name type="scientific">Janibacter alittae</name>
    <dbReference type="NCBI Taxonomy" id="3115209"/>
    <lineage>
        <taxon>Bacteria</taxon>
        <taxon>Bacillati</taxon>
        <taxon>Actinomycetota</taxon>
        <taxon>Actinomycetes</taxon>
        <taxon>Micrococcales</taxon>
        <taxon>Intrasporangiaceae</taxon>
        <taxon>Janibacter</taxon>
    </lineage>
</organism>
<dbReference type="NCBIfam" id="TIGR00192">
    <property type="entry name" value="urease_beta"/>
    <property type="match status" value="1"/>
</dbReference>
<accession>A0ABZ2MLX7</accession>
<evidence type="ECO:0000313" key="4">
    <source>
        <dbReference type="EMBL" id="WXB78013.1"/>
    </source>
</evidence>
<sequence>MPGEIRARGDAPIELNAGLEARSLVVVNDGDRPIQVGSHLHLPDANPALAFDREEARGFRLDIPSGTSVRFEPGVSKTVGLVALGGRAEVPNLQLRTPDELPTHGREPRPVVPFGTPGTEVDAPQVARGSRVRVSDEPADHDQTKGEEQT</sequence>
<dbReference type="EMBL" id="CP144913">
    <property type="protein sequence ID" value="WXB78013.1"/>
    <property type="molecule type" value="Genomic_DNA"/>
</dbReference>
<keyword evidence="5" id="KW-1185">Reference proteome</keyword>
<evidence type="ECO:0000256" key="3">
    <source>
        <dbReference type="SAM" id="MobiDB-lite"/>
    </source>
</evidence>
<keyword evidence="1 4" id="KW-0378">Hydrolase</keyword>
<protein>
    <submittedName>
        <fullName evidence="4">Urease subunit beta</fullName>
        <ecNumber evidence="4">3.5.1.5</ecNumber>
    </submittedName>
</protein>
<dbReference type="InterPro" id="IPR036461">
    <property type="entry name" value="Urease_betasu_sf"/>
</dbReference>
<dbReference type="Gene3D" id="2.10.150.10">
    <property type="entry name" value="Urease, beta subunit"/>
    <property type="match status" value="1"/>
</dbReference>
<dbReference type="EC" id="3.5.1.5" evidence="4"/>
<dbReference type="SUPFAM" id="SSF51278">
    <property type="entry name" value="Urease, beta-subunit"/>
    <property type="match status" value="1"/>
</dbReference>
<feature type="region of interest" description="Disordered" evidence="3">
    <location>
        <begin position="93"/>
        <end position="150"/>
    </location>
</feature>
<dbReference type="GO" id="GO:0009039">
    <property type="term" value="F:urease activity"/>
    <property type="evidence" value="ECO:0007669"/>
    <property type="project" value="UniProtKB-EC"/>
</dbReference>
<proteinExistence type="predicted"/>
<dbReference type="InterPro" id="IPR050069">
    <property type="entry name" value="Urease_subunit"/>
</dbReference>
<evidence type="ECO:0000313" key="5">
    <source>
        <dbReference type="Proteomes" id="UP001382727"/>
    </source>
</evidence>
<name>A0ABZ2MLX7_9MICO</name>
<dbReference type="CDD" id="cd00407">
    <property type="entry name" value="Urease_beta"/>
    <property type="match status" value="1"/>
</dbReference>
<comment type="catalytic activity">
    <reaction evidence="2">
        <text>urea + 2 H2O + H(+) = hydrogencarbonate + 2 NH4(+)</text>
        <dbReference type="Rhea" id="RHEA:20557"/>
        <dbReference type="ChEBI" id="CHEBI:15377"/>
        <dbReference type="ChEBI" id="CHEBI:15378"/>
        <dbReference type="ChEBI" id="CHEBI:16199"/>
        <dbReference type="ChEBI" id="CHEBI:17544"/>
        <dbReference type="ChEBI" id="CHEBI:28938"/>
        <dbReference type="EC" id="3.5.1.5"/>
    </reaction>
</comment>
<evidence type="ECO:0000256" key="2">
    <source>
        <dbReference type="ARBA" id="ARBA00047778"/>
    </source>
</evidence>
<reference evidence="4 5" key="1">
    <citation type="submission" date="2024-02" db="EMBL/GenBank/DDBJ databases">
        <title>Janibacter sp. nov., isolated from gut of marine sandworm.</title>
        <authorList>
            <person name="Kim B."/>
            <person name="Jun M.O."/>
            <person name="Shin N.-R."/>
        </authorList>
    </citation>
    <scope>NUCLEOTIDE SEQUENCE [LARGE SCALE GENOMIC DNA]</scope>
    <source>
        <strain evidence="4 5">A1S7</strain>
    </source>
</reference>
<feature type="compositionally biased region" description="Basic and acidic residues" evidence="3">
    <location>
        <begin position="133"/>
        <end position="150"/>
    </location>
</feature>